<dbReference type="InterPro" id="IPR045851">
    <property type="entry name" value="AMP-bd_C_sf"/>
</dbReference>
<evidence type="ECO:0000313" key="4">
    <source>
        <dbReference type="Proteomes" id="UP000054010"/>
    </source>
</evidence>
<dbReference type="HOGENOM" id="CLU_000022_59_10_0"/>
<dbReference type="InterPro" id="IPR050237">
    <property type="entry name" value="ATP-dep_AMP-bd_enzyme"/>
</dbReference>
<dbReference type="Proteomes" id="UP000054010">
    <property type="component" value="Unassembled WGS sequence"/>
</dbReference>
<keyword evidence="4" id="KW-1185">Reference proteome</keyword>
<dbReference type="SUPFAM" id="SSF56801">
    <property type="entry name" value="Acetyl-CoA synthetase-like"/>
    <property type="match status" value="1"/>
</dbReference>
<feature type="domain" description="AMP-binding enzyme C-terminal" evidence="2">
    <location>
        <begin position="406"/>
        <end position="481"/>
    </location>
</feature>
<dbReference type="Gene3D" id="3.40.50.12780">
    <property type="entry name" value="N-terminal domain of ligase-like"/>
    <property type="match status" value="1"/>
</dbReference>
<dbReference type="InterPro" id="IPR000873">
    <property type="entry name" value="AMP-dep_synth/lig_dom"/>
</dbReference>
<evidence type="ECO:0000259" key="1">
    <source>
        <dbReference type="Pfam" id="PF00501"/>
    </source>
</evidence>
<keyword evidence="3" id="KW-0436">Ligase</keyword>
<evidence type="ECO:0000313" key="3">
    <source>
        <dbReference type="EMBL" id="EFO79400.1"/>
    </source>
</evidence>
<protein>
    <submittedName>
        <fullName evidence="3">AMP-dependent synthetase and ligase</fullName>
    </submittedName>
</protein>
<dbReference type="STRING" id="765420.OSCT_2748"/>
<gene>
    <name evidence="3" type="ORF">OSCT_2748</name>
</gene>
<reference evidence="3 4" key="1">
    <citation type="journal article" date="2011" name="J. Bacteriol.">
        <title>Draft genome sequence of the anoxygenic filamentous phototrophic bacterium Oscillochloris trichoides subsp. DG-6.</title>
        <authorList>
            <person name="Kuznetsov B.B."/>
            <person name="Ivanovsky R.N."/>
            <person name="Keppen O.I."/>
            <person name="Sukhacheva M.V."/>
            <person name="Bumazhkin B.K."/>
            <person name="Patutina E.O."/>
            <person name="Beletsky A.V."/>
            <person name="Mardanov A.V."/>
            <person name="Baslerov R.V."/>
            <person name="Panteleeva A.N."/>
            <person name="Kolganova T.V."/>
            <person name="Ravin N.V."/>
            <person name="Skryabin K.G."/>
        </authorList>
    </citation>
    <scope>NUCLEOTIDE SEQUENCE [LARGE SCALE GENOMIC DNA]</scope>
    <source>
        <strain evidence="3 4">DG-6</strain>
    </source>
</reference>
<dbReference type="PANTHER" id="PTHR43767">
    <property type="entry name" value="LONG-CHAIN-FATTY-ACID--COA LIGASE"/>
    <property type="match status" value="1"/>
</dbReference>
<feature type="domain" description="AMP-dependent synthetase/ligase" evidence="1">
    <location>
        <begin position="16"/>
        <end position="356"/>
    </location>
</feature>
<dbReference type="AlphaFoldDB" id="E1IHE7"/>
<dbReference type="eggNOG" id="COG0318">
    <property type="taxonomic scope" value="Bacteria"/>
</dbReference>
<organism evidence="3 4">
    <name type="scientific">Oscillochloris trichoides DG-6</name>
    <dbReference type="NCBI Taxonomy" id="765420"/>
    <lineage>
        <taxon>Bacteria</taxon>
        <taxon>Bacillati</taxon>
        <taxon>Chloroflexota</taxon>
        <taxon>Chloroflexia</taxon>
        <taxon>Chloroflexales</taxon>
        <taxon>Chloroflexineae</taxon>
        <taxon>Oscillochloridaceae</taxon>
        <taxon>Oscillochloris</taxon>
    </lineage>
</organism>
<evidence type="ECO:0000259" key="2">
    <source>
        <dbReference type="Pfam" id="PF13193"/>
    </source>
</evidence>
<dbReference type="Pfam" id="PF13193">
    <property type="entry name" value="AMP-binding_C"/>
    <property type="match status" value="1"/>
</dbReference>
<dbReference type="InterPro" id="IPR025110">
    <property type="entry name" value="AMP-bd_C"/>
</dbReference>
<dbReference type="GO" id="GO:0016878">
    <property type="term" value="F:acid-thiol ligase activity"/>
    <property type="evidence" value="ECO:0007669"/>
    <property type="project" value="UniProtKB-ARBA"/>
</dbReference>
<proteinExistence type="predicted"/>
<dbReference type="Gene3D" id="3.30.300.30">
    <property type="match status" value="1"/>
</dbReference>
<dbReference type="PANTHER" id="PTHR43767:SF1">
    <property type="entry name" value="NONRIBOSOMAL PEPTIDE SYNTHASE PES1 (EUROFUNG)-RELATED"/>
    <property type="match status" value="1"/>
</dbReference>
<dbReference type="InterPro" id="IPR042099">
    <property type="entry name" value="ANL_N_sf"/>
</dbReference>
<accession>E1IHE7</accession>
<sequence length="491" mass="53309">MNTTDYLLEHAQDQCIALIDGDRTYTYGQLHTLIHSMVYVLHVHGVGLQDRVGIFGANSWFWVVAYLATLKLGAVAVPFSPAVRPPQLRVMQQRVKCRVVCGLEAHLTPPVRAVFADLAVITPTQLESACLEAPAPPANVACPPDMLAALMLTSGTTAQARAVCVTHGNIQANTDSIIESLDIAADDRMMVVLPFHYCFGTSLLHTHLRMGASLVLASNTILIEVVLNEIEAYQCTSLAGVPSIYQMLLRNSTFPRRSMPSLRTFQQAGGKLQSVLIAELAALRPQARIFVMYGQTEATARLACLPAELLHTKPGSIGRGLPGVELRVINADGVDVQPGEVGQIVARGGNITLGYLDEPEATALSFVDGALYTGDMATVDADGFIYIVDRQKDFIKSLGHRVSSYEIEACVMTVPQVVAAAAVGVPDPLLGEAIRLFVTLQPGTQLATETILDQCRRNLPRYMVPREVRVLDQMPMNQQGKILKTALREME</sequence>
<dbReference type="Pfam" id="PF00501">
    <property type="entry name" value="AMP-binding"/>
    <property type="match status" value="1"/>
</dbReference>
<dbReference type="EMBL" id="ADVR01000114">
    <property type="protein sequence ID" value="EFO79400.1"/>
    <property type="molecule type" value="Genomic_DNA"/>
</dbReference>
<comment type="caution">
    <text evidence="3">The sequence shown here is derived from an EMBL/GenBank/DDBJ whole genome shotgun (WGS) entry which is preliminary data.</text>
</comment>
<name>E1IHE7_9CHLR</name>